<evidence type="ECO:0008006" key="3">
    <source>
        <dbReference type="Google" id="ProtNLM"/>
    </source>
</evidence>
<dbReference type="Proteomes" id="UP000830583">
    <property type="component" value="Chromosome"/>
</dbReference>
<accession>A0ABY4KFK3</accession>
<evidence type="ECO:0000313" key="2">
    <source>
        <dbReference type="Proteomes" id="UP000830583"/>
    </source>
</evidence>
<dbReference type="EMBL" id="CP096205">
    <property type="protein sequence ID" value="UPQ78553.1"/>
    <property type="molecule type" value="Genomic_DNA"/>
</dbReference>
<organism evidence="1 2">
    <name type="scientific">Flavobacterium azooxidireducens</name>
    <dbReference type="NCBI Taxonomy" id="1871076"/>
    <lineage>
        <taxon>Bacteria</taxon>
        <taxon>Pseudomonadati</taxon>
        <taxon>Bacteroidota</taxon>
        <taxon>Flavobacteriia</taxon>
        <taxon>Flavobacteriales</taxon>
        <taxon>Flavobacteriaceae</taxon>
        <taxon>Flavobacterium</taxon>
    </lineage>
</organism>
<reference evidence="1" key="1">
    <citation type="submission" date="2022-04" db="EMBL/GenBank/DDBJ databases">
        <title>Consumption of N2O by Flavobacterium azooxidireducens sp. nov. isolated from Decomposing Leaf Litter of Phragmites australis (Cav.).</title>
        <authorList>
            <person name="Behrendt U."/>
            <person name="Spanner T."/>
            <person name="Augustin J."/>
            <person name="Horn M.A."/>
            <person name="Kolb S."/>
            <person name="Ulrich A."/>
        </authorList>
    </citation>
    <scope>NUCLEOTIDE SEQUENCE</scope>
    <source>
        <strain evidence="1">IGB 4-14</strain>
    </source>
</reference>
<sequence length="164" mass="19264">MKKLLIIALLISNYCQSQCNEMIVTNDDVSETTTIKSEKIVINDLSITVWCFPHNKSLYILDFIVKDKCVDYESEIIICFKNGEKVKWYNTSYNFNCKGQSAFKISQKNKKLFTTEEISLIRVGTNKENFYQVELNDEESAFLLKTLQCAYNREDWSKLMKYKQ</sequence>
<dbReference type="RefSeq" id="WP_248433477.1">
    <property type="nucleotide sequence ID" value="NZ_CP096205.1"/>
</dbReference>
<gene>
    <name evidence="1" type="ORF">M0M57_13100</name>
</gene>
<proteinExistence type="predicted"/>
<name>A0ABY4KFK3_9FLAO</name>
<keyword evidence="2" id="KW-1185">Reference proteome</keyword>
<evidence type="ECO:0000313" key="1">
    <source>
        <dbReference type="EMBL" id="UPQ78553.1"/>
    </source>
</evidence>
<protein>
    <recommendedName>
        <fullName evidence="3">Lipocalin-like domain-containing protein</fullName>
    </recommendedName>
</protein>